<proteinExistence type="predicted"/>
<dbReference type="GO" id="GO:0016787">
    <property type="term" value="F:hydrolase activity"/>
    <property type="evidence" value="ECO:0007669"/>
    <property type="project" value="UniProtKB-KW"/>
</dbReference>
<dbReference type="SUPFAM" id="SSF56281">
    <property type="entry name" value="Metallo-hydrolase/oxidoreductase"/>
    <property type="match status" value="1"/>
</dbReference>
<dbReference type="EMBL" id="CZQC01000066">
    <property type="protein sequence ID" value="CUS42431.1"/>
    <property type="molecule type" value="Genomic_DNA"/>
</dbReference>
<accession>A0A160TEE5</accession>
<organism evidence="2">
    <name type="scientific">hydrothermal vent metagenome</name>
    <dbReference type="NCBI Taxonomy" id="652676"/>
    <lineage>
        <taxon>unclassified sequences</taxon>
        <taxon>metagenomes</taxon>
        <taxon>ecological metagenomes</taxon>
    </lineage>
</organism>
<keyword evidence="2" id="KW-0378">Hydrolase</keyword>
<dbReference type="InterPro" id="IPR052533">
    <property type="entry name" value="WalJ/YycJ-like"/>
</dbReference>
<protein>
    <submittedName>
        <fullName evidence="2">Metal-dependent hydrolases of the beta-lactamase superfamily I</fullName>
    </submittedName>
</protein>
<evidence type="ECO:0000313" key="2">
    <source>
        <dbReference type="EMBL" id="CUS42431.1"/>
    </source>
</evidence>
<evidence type="ECO:0000259" key="1">
    <source>
        <dbReference type="Pfam" id="PF12706"/>
    </source>
</evidence>
<sequence length="235" mass="26219">MCVLIDCGFSKRSLMQRLLEAGVDPGQLHALFVTHEHGDHARGVVAVCDHLNIPFYASFGTARKMDWVGHDRWRCIRADEAVRVGSLEIIPVVVPHDAQEPLQFVLQNADGHRLGILSDLGSLTPHLVDVYQGCHGLQVEANHDPQLLQTGPYPPSLRARVAGAFGHLSNQQCAEFIRRVNWPGLRHITAGHISEKNNDRYLVSQVLAEAIGCEPHEVTLLEQDMISPWYHLNDQ</sequence>
<dbReference type="PANTHER" id="PTHR47619">
    <property type="entry name" value="METALLO-HYDROLASE YYCJ-RELATED"/>
    <property type="match status" value="1"/>
</dbReference>
<feature type="domain" description="Metallo-beta-lactamase" evidence="1">
    <location>
        <begin position="3"/>
        <end position="181"/>
    </location>
</feature>
<reference evidence="2" key="1">
    <citation type="submission" date="2015-10" db="EMBL/GenBank/DDBJ databases">
        <authorList>
            <person name="Gilbert D.G."/>
        </authorList>
    </citation>
    <scope>NUCLEOTIDE SEQUENCE</scope>
</reference>
<dbReference type="PANTHER" id="PTHR47619:SF1">
    <property type="entry name" value="EXODEOXYRIBONUCLEASE WALJ"/>
    <property type="match status" value="1"/>
</dbReference>
<dbReference type="AlphaFoldDB" id="A0A160TEE5"/>
<gene>
    <name evidence="2" type="ORF">MGWOODY_Tha196</name>
</gene>
<name>A0A160TEE5_9ZZZZ</name>
<dbReference type="Pfam" id="PF12706">
    <property type="entry name" value="Lactamase_B_2"/>
    <property type="match status" value="1"/>
</dbReference>
<dbReference type="InterPro" id="IPR036866">
    <property type="entry name" value="RibonucZ/Hydroxyglut_hydro"/>
</dbReference>
<dbReference type="InterPro" id="IPR001279">
    <property type="entry name" value="Metallo-B-lactamas"/>
</dbReference>
<dbReference type="Gene3D" id="3.60.15.10">
    <property type="entry name" value="Ribonuclease Z/Hydroxyacylglutathione hydrolase-like"/>
    <property type="match status" value="1"/>
</dbReference>